<evidence type="ECO:0000313" key="19">
    <source>
        <dbReference type="Proteomes" id="UP000535182"/>
    </source>
</evidence>
<dbReference type="GO" id="GO:0006260">
    <property type="term" value="P:DNA replication"/>
    <property type="evidence" value="ECO:0007669"/>
    <property type="project" value="UniProtKB-KW"/>
</dbReference>
<keyword evidence="10 14" id="KW-0143">Chaperone</keyword>
<keyword evidence="6 14" id="KW-0677">Repeat</keyword>
<dbReference type="CDD" id="cd06257">
    <property type="entry name" value="DnaJ"/>
    <property type="match status" value="1"/>
</dbReference>
<evidence type="ECO:0000256" key="3">
    <source>
        <dbReference type="ARBA" id="ARBA00022490"/>
    </source>
</evidence>
<dbReference type="EMBL" id="JACHEB010000007">
    <property type="protein sequence ID" value="MBB5329548.1"/>
    <property type="molecule type" value="Genomic_DNA"/>
</dbReference>
<dbReference type="AlphaFoldDB" id="A0A9X0QFZ1"/>
<evidence type="ECO:0000256" key="7">
    <source>
        <dbReference type="ARBA" id="ARBA00022771"/>
    </source>
</evidence>
<evidence type="ECO:0000256" key="5">
    <source>
        <dbReference type="ARBA" id="ARBA00022723"/>
    </source>
</evidence>
<dbReference type="NCBIfam" id="NF008035">
    <property type="entry name" value="PRK10767.1"/>
    <property type="match status" value="1"/>
</dbReference>
<dbReference type="FunFam" id="1.10.287.110:FF:000034">
    <property type="entry name" value="Chaperone protein DnaJ"/>
    <property type="match status" value="1"/>
</dbReference>
<organism evidence="18 19">
    <name type="scientific">Tunturiibacter gelidiferens</name>
    <dbReference type="NCBI Taxonomy" id="3069689"/>
    <lineage>
        <taxon>Bacteria</taxon>
        <taxon>Pseudomonadati</taxon>
        <taxon>Acidobacteriota</taxon>
        <taxon>Terriglobia</taxon>
        <taxon>Terriglobales</taxon>
        <taxon>Acidobacteriaceae</taxon>
        <taxon>Tunturiibacter</taxon>
    </lineage>
</organism>
<feature type="binding site" evidence="14">
    <location>
        <position position="179"/>
    </location>
    <ligand>
        <name>Zn(2+)</name>
        <dbReference type="ChEBI" id="CHEBI:29105"/>
        <label>2</label>
    </ligand>
</feature>
<dbReference type="NCBIfam" id="TIGR02349">
    <property type="entry name" value="DnaJ_bact"/>
    <property type="match status" value="1"/>
</dbReference>
<comment type="domain">
    <text evidence="14">The J domain is necessary and sufficient to stimulate DnaK ATPase activity. Zinc center 1 plays an important role in the autonomous, DnaK-independent chaperone activity of DnaJ. Zinc center 2 is essential for interaction with DnaK and for DnaJ activity.</text>
</comment>
<evidence type="ECO:0000256" key="12">
    <source>
        <dbReference type="ARBA" id="ARBA00061004"/>
    </source>
</evidence>
<dbReference type="Gene3D" id="1.10.287.110">
    <property type="entry name" value="DnaJ domain"/>
    <property type="match status" value="1"/>
</dbReference>
<dbReference type="SUPFAM" id="SSF49493">
    <property type="entry name" value="HSP40/DnaJ peptide-binding domain"/>
    <property type="match status" value="2"/>
</dbReference>
<dbReference type="PROSITE" id="PS50076">
    <property type="entry name" value="DNAJ_2"/>
    <property type="match status" value="1"/>
</dbReference>
<keyword evidence="4 14" id="KW-0235">DNA replication</keyword>
<feature type="domain" description="J" evidence="16">
    <location>
        <begin position="10"/>
        <end position="75"/>
    </location>
</feature>
<name>A0A9X0QFZ1_9BACT</name>
<evidence type="ECO:0000256" key="2">
    <source>
        <dbReference type="ARBA" id="ARBA00011738"/>
    </source>
</evidence>
<dbReference type="InterPro" id="IPR036869">
    <property type="entry name" value="J_dom_sf"/>
</dbReference>
<comment type="similarity">
    <text evidence="12 14">Belongs to the DnaJ family.</text>
</comment>
<evidence type="ECO:0000256" key="15">
    <source>
        <dbReference type="PROSITE-ProRule" id="PRU00546"/>
    </source>
</evidence>
<evidence type="ECO:0000313" key="18">
    <source>
        <dbReference type="EMBL" id="MBB5329548.1"/>
    </source>
</evidence>
<comment type="caution">
    <text evidence="18">The sequence shown here is derived from an EMBL/GenBank/DDBJ whole genome shotgun (WGS) entry which is preliminary data.</text>
</comment>
<dbReference type="Gene3D" id="2.60.260.20">
    <property type="entry name" value="Urease metallochaperone UreE, N-terminal domain"/>
    <property type="match status" value="2"/>
</dbReference>
<dbReference type="PANTHER" id="PTHR43096">
    <property type="entry name" value="DNAJ HOMOLOG 1, MITOCHONDRIAL-RELATED"/>
    <property type="match status" value="1"/>
</dbReference>
<dbReference type="InterPro" id="IPR001623">
    <property type="entry name" value="DnaJ_domain"/>
</dbReference>
<comment type="function">
    <text evidence="11 14">Participates actively in the response to hyperosmotic and heat shock by preventing the aggregation of stress-denatured proteins and by disaggregating proteins, also in an autonomous, DnaK-independent fashion. Unfolded proteins bind initially to DnaJ; upon interaction with the DnaJ-bound protein, DnaK hydrolyzes its bound ATP, resulting in the formation of a stable complex. GrpE releases ADP from DnaK; ATP binding to DnaK triggers the release of the substrate protein, thus completing the reaction cycle. Several rounds of ATP-dependent interactions between DnaJ, DnaK and GrpE are required for fully efficient folding. Also involved, together with DnaK and GrpE, in the DNA replication of plasmids through activation of initiation proteins.</text>
</comment>
<reference evidence="18 19" key="1">
    <citation type="submission" date="2020-08" db="EMBL/GenBank/DDBJ databases">
        <title>Genomic Encyclopedia of Type Strains, Phase IV (KMG-V): Genome sequencing to study the core and pangenomes of soil and plant-associated prokaryotes.</title>
        <authorList>
            <person name="Whitman W."/>
        </authorList>
    </citation>
    <scope>NUCLEOTIDE SEQUENCE [LARGE SCALE GENOMIC DNA]</scope>
    <source>
        <strain evidence="18 19">X5P2</strain>
    </source>
</reference>
<dbReference type="GO" id="GO:0005737">
    <property type="term" value="C:cytoplasm"/>
    <property type="evidence" value="ECO:0007669"/>
    <property type="project" value="UniProtKB-SubCell"/>
</dbReference>
<dbReference type="GO" id="GO:0008270">
    <property type="term" value="F:zinc ion binding"/>
    <property type="evidence" value="ECO:0007669"/>
    <property type="project" value="UniProtKB-UniRule"/>
</dbReference>
<dbReference type="InterPro" id="IPR012724">
    <property type="entry name" value="DnaJ"/>
</dbReference>
<feature type="binding site" evidence="14">
    <location>
        <position position="176"/>
    </location>
    <ligand>
        <name>Zn(2+)</name>
        <dbReference type="ChEBI" id="CHEBI:29105"/>
        <label>2</label>
    </ligand>
</feature>
<keyword evidence="8 14" id="KW-0862">Zinc</keyword>
<dbReference type="HAMAP" id="MF_01152">
    <property type="entry name" value="DnaJ"/>
    <property type="match status" value="1"/>
</dbReference>
<feature type="binding site" evidence="14">
    <location>
        <position position="162"/>
    </location>
    <ligand>
        <name>Zn(2+)</name>
        <dbReference type="ChEBI" id="CHEBI:29105"/>
        <label>1</label>
    </ligand>
</feature>
<comment type="subcellular location">
    <subcellularLocation>
        <location evidence="1 14">Cytoplasm</location>
    </subcellularLocation>
</comment>
<evidence type="ECO:0000256" key="11">
    <source>
        <dbReference type="ARBA" id="ARBA00053423"/>
    </source>
</evidence>
<dbReference type="PROSITE" id="PS51188">
    <property type="entry name" value="ZF_CR"/>
    <property type="match status" value="1"/>
</dbReference>
<evidence type="ECO:0000256" key="10">
    <source>
        <dbReference type="ARBA" id="ARBA00023186"/>
    </source>
</evidence>
<dbReference type="GO" id="GO:0051082">
    <property type="term" value="F:unfolded protein binding"/>
    <property type="evidence" value="ECO:0007669"/>
    <property type="project" value="UniProtKB-UniRule"/>
</dbReference>
<evidence type="ECO:0000256" key="1">
    <source>
        <dbReference type="ARBA" id="ARBA00004496"/>
    </source>
</evidence>
<dbReference type="SUPFAM" id="SSF57938">
    <property type="entry name" value="DnaJ/Hsp40 cysteine-rich domain"/>
    <property type="match status" value="1"/>
</dbReference>
<comment type="cofactor">
    <cofactor evidence="14">
        <name>Zn(2+)</name>
        <dbReference type="ChEBI" id="CHEBI:29105"/>
    </cofactor>
    <text evidence="14">Binds 2 Zn(2+) ions per monomer.</text>
</comment>
<dbReference type="CDD" id="cd10719">
    <property type="entry name" value="DnaJ_zf"/>
    <property type="match status" value="1"/>
</dbReference>
<keyword evidence="3 14" id="KW-0963">Cytoplasm</keyword>
<dbReference type="InterPro" id="IPR036410">
    <property type="entry name" value="HSP_DnaJ_Cys-rich_dom_sf"/>
</dbReference>
<feature type="binding site" evidence="14">
    <location>
        <position position="215"/>
    </location>
    <ligand>
        <name>Zn(2+)</name>
        <dbReference type="ChEBI" id="CHEBI:29105"/>
        <label>1</label>
    </ligand>
</feature>
<feature type="binding site" evidence="14">
    <location>
        <position position="212"/>
    </location>
    <ligand>
        <name>Zn(2+)</name>
        <dbReference type="ChEBI" id="CHEBI:29105"/>
        <label>1</label>
    </ligand>
</feature>
<dbReference type="Pfam" id="PF00226">
    <property type="entry name" value="DnaJ"/>
    <property type="match status" value="1"/>
</dbReference>
<dbReference type="PRINTS" id="PR00625">
    <property type="entry name" value="JDOMAIN"/>
</dbReference>
<feature type="binding site" evidence="14">
    <location>
        <position position="201"/>
    </location>
    <ligand>
        <name>Zn(2+)</name>
        <dbReference type="ChEBI" id="CHEBI:29105"/>
        <label>2</label>
    </ligand>
</feature>
<accession>A0A9X0QFZ1</accession>
<dbReference type="Gene3D" id="2.10.230.10">
    <property type="entry name" value="Heat shock protein DnaJ, cysteine-rich domain"/>
    <property type="match status" value="1"/>
</dbReference>
<dbReference type="InterPro" id="IPR002939">
    <property type="entry name" value="DnaJ_C"/>
</dbReference>
<dbReference type="InterPro" id="IPR008971">
    <property type="entry name" value="HSP40/DnaJ_pept-bd"/>
</dbReference>
<dbReference type="GO" id="GO:0042026">
    <property type="term" value="P:protein refolding"/>
    <property type="evidence" value="ECO:0007669"/>
    <property type="project" value="TreeGrafter"/>
</dbReference>
<dbReference type="Pfam" id="PF00684">
    <property type="entry name" value="DnaJ_CXXCXGXG"/>
    <property type="match status" value="1"/>
</dbReference>
<sequence length="383" mass="41662">MATANVTKVDYYEVLSVSRDANDQELKTAYRKLAMQYHPDRNPNNPSAEEKFKECGEAYSVLSDPDKRAAYDRYGHAAFQNGGGGAGGPFGGGFSGNAQDLGDIFGDLFGEMFNMGGNGRQQASRVQRGRDLRYDMKLEFEEAVFGKEKEITIRRMETCIDCKGSGAAKGKAPVTCTQCGGRGQQRFQQGFFSVARTCSVCGGTGTLIVDPCKTCQGETRVTTEHTILVKVPAGVEQDTRIRYQGEGESGKFAGPAGDLYVVLSVKAHKFFERDGDDLHCVMPISFPQAALGTELEIQTLEGAASIKIPEGTQSGKAFKLKGKGVPHLNSHGKGDLIVEIRVQTPGKLNKQQRDLLKQLSETMVVENTPTSRGLFDKVKEIFS</sequence>
<comment type="caution">
    <text evidence="14">Lacks conserved residue(s) required for the propagation of feature annotation.</text>
</comment>
<feature type="zinc finger region" description="CR-type" evidence="15">
    <location>
        <begin position="146"/>
        <end position="224"/>
    </location>
</feature>
<keyword evidence="7 14" id="KW-0863">Zinc-finger</keyword>
<dbReference type="FunFam" id="2.60.260.20:FF:000004">
    <property type="entry name" value="Molecular chaperone DnaJ"/>
    <property type="match status" value="1"/>
</dbReference>
<gene>
    <name evidence="14" type="primary">dnaJ</name>
    <name evidence="18" type="ORF">HDF14_003170</name>
</gene>
<dbReference type="GO" id="GO:0009408">
    <property type="term" value="P:response to heat"/>
    <property type="evidence" value="ECO:0007669"/>
    <property type="project" value="InterPro"/>
</dbReference>
<feature type="binding site" evidence="14">
    <location>
        <position position="159"/>
    </location>
    <ligand>
        <name>Zn(2+)</name>
        <dbReference type="ChEBI" id="CHEBI:29105"/>
        <label>1</label>
    </ligand>
</feature>
<protein>
    <recommendedName>
        <fullName evidence="13 14">Chaperone protein DnaJ</fullName>
    </recommendedName>
</protein>
<keyword evidence="19" id="KW-1185">Reference proteome</keyword>
<dbReference type="CDD" id="cd10747">
    <property type="entry name" value="DnaJ_C"/>
    <property type="match status" value="1"/>
</dbReference>
<dbReference type="GO" id="GO:0005524">
    <property type="term" value="F:ATP binding"/>
    <property type="evidence" value="ECO:0007669"/>
    <property type="project" value="InterPro"/>
</dbReference>
<evidence type="ECO:0000256" key="4">
    <source>
        <dbReference type="ARBA" id="ARBA00022705"/>
    </source>
</evidence>
<evidence type="ECO:0000259" key="17">
    <source>
        <dbReference type="PROSITE" id="PS51188"/>
    </source>
</evidence>
<evidence type="ECO:0000256" key="13">
    <source>
        <dbReference type="ARBA" id="ARBA00067609"/>
    </source>
</evidence>
<feature type="domain" description="CR-type" evidence="17">
    <location>
        <begin position="146"/>
        <end position="224"/>
    </location>
</feature>
<dbReference type="FunFam" id="2.10.230.10:FF:000002">
    <property type="entry name" value="Molecular chaperone DnaJ"/>
    <property type="match status" value="1"/>
</dbReference>
<dbReference type="Pfam" id="PF01556">
    <property type="entry name" value="DnaJ_C"/>
    <property type="match status" value="1"/>
</dbReference>
<dbReference type="Proteomes" id="UP000535182">
    <property type="component" value="Unassembled WGS sequence"/>
</dbReference>
<dbReference type="PANTHER" id="PTHR43096:SF48">
    <property type="entry name" value="CHAPERONE PROTEIN DNAJ"/>
    <property type="match status" value="1"/>
</dbReference>
<evidence type="ECO:0000256" key="14">
    <source>
        <dbReference type="HAMAP-Rule" id="MF_01152"/>
    </source>
</evidence>
<keyword evidence="9 14" id="KW-0346">Stress response</keyword>
<dbReference type="SUPFAM" id="SSF46565">
    <property type="entry name" value="Chaperone J-domain"/>
    <property type="match status" value="1"/>
</dbReference>
<keyword evidence="5 14" id="KW-0479">Metal-binding</keyword>
<feature type="binding site" evidence="14">
    <location>
        <position position="198"/>
    </location>
    <ligand>
        <name>Zn(2+)</name>
        <dbReference type="ChEBI" id="CHEBI:29105"/>
        <label>2</label>
    </ligand>
</feature>
<evidence type="ECO:0000256" key="6">
    <source>
        <dbReference type="ARBA" id="ARBA00022737"/>
    </source>
</evidence>
<dbReference type="GO" id="GO:0031072">
    <property type="term" value="F:heat shock protein binding"/>
    <property type="evidence" value="ECO:0007669"/>
    <property type="project" value="InterPro"/>
</dbReference>
<evidence type="ECO:0000256" key="9">
    <source>
        <dbReference type="ARBA" id="ARBA00023016"/>
    </source>
</evidence>
<dbReference type="SMART" id="SM00271">
    <property type="entry name" value="DnaJ"/>
    <property type="match status" value="1"/>
</dbReference>
<evidence type="ECO:0000256" key="8">
    <source>
        <dbReference type="ARBA" id="ARBA00022833"/>
    </source>
</evidence>
<proteinExistence type="inferred from homology"/>
<dbReference type="InterPro" id="IPR001305">
    <property type="entry name" value="HSP_DnaJ_Cys-rich_dom"/>
</dbReference>
<comment type="subunit">
    <text evidence="2 14">Homodimer.</text>
</comment>
<evidence type="ECO:0000259" key="16">
    <source>
        <dbReference type="PROSITE" id="PS50076"/>
    </source>
</evidence>